<name>A0A9W7EDJ6_9STRA</name>
<dbReference type="InterPro" id="IPR032675">
    <property type="entry name" value="LRR_dom_sf"/>
</dbReference>
<dbReference type="InterPro" id="IPR053211">
    <property type="entry name" value="DNA_repair-toleration"/>
</dbReference>
<feature type="compositionally biased region" description="Low complexity" evidence="2">
    <location>
        <begin position="20"/>
        <end position="29"/>
    </location>
</feature>
<keyword evidence="3" id="KW-0812">Transmembrane</keyword>
<organism evidence="4 5">
    <name type="scientific">Triparma laevis f. longispina</name>
    <dbReference type="NCBI Taxonomy" id="1714387"/>
    <lineage>
        <taxon>Eukaryota</taxon>
        <taxon>Sar</taxon>
        <taxon>Stramenopiles</taxon>
        <taxon>Ochrophyta</taxon>
        <taxon>Bolidophyceae</taxon>
        <taxon>Parmales</taxon>
        <taxon>Triparmaceae</taxon>
        <taxon>Triparma</taxon>
    </lineage>
</organism>
<accession>A0A9W7EDJ6</accession>
<feature type="compositionally biased region" description="Low complexity" evidence="2">
    <location>
        <begin position="1"/>
        <end position="12"/>
    </location>
</feature>
<feature type="region of interest" description="Disordered" evidence="2">
    <location>
        <begin position="1"/>
        <end position="61"/>
    </location>
</feature>
<comment type="caution">
    <text evidence="4">The sequence shown here is derived from an EMBL/GenBank/DDBJ whole genome shotgun (WGS) entry which is preliminary data.</text>
</comment>
<dbReference type="InterPro" id="IPR001611">
    <property type="entry name" value="Leu-rich_rpt"/>
</dbReference>
<evidence type="ECO:0008006" key="6">
    <source>
        <dbReference type="Google" id="ProtNLM"/>
    </source>
</evidence>
<feature type="compositionally biased region" description="Pro residues" evidence="2">
    <location>
        <begin position="30"/>
        <end position="48"/>
    </location>
</feature>
<dbReference type="EMBL" id="BRXW01000701">
    <property type="protein sequence ID" value="GMH74808.1"/>
    <property type="molecule type" value="Genomic_DNA"/>
</dbReference>
<keyword evidence="3" id="KW-1133">Transmembrane helix</keyword>
<gene>
    <name evidence="4" type="ORF">TrLO_g3390</name>
</gene>
<feature type="transmembrane region" description="Helical" evidence="3">
    <location>
        <begin position="425"/>
        <end position="444"/>
    </location>
</feature>
<dbReference type="OrthoDB" id="38453at2759"/>
<keyword evidence="1" id="KW-0732">Signal</keyword>
<dbReference type="Pfam" id="PF00560">
    <property type="entry name" value="LRR_1"/>
    <property type="match status" value="1"/>
</dbReference>
<evidence type="ECO:0000313" key="5">
    <source>
        <dbReference type="Proteomes" id="UP001165122"/>
    </source>
</evidence>
<evidence type="ECO:0000256" key="2">
    <source>
        <dbReference type="SAM" id="MobiDB-lite"/>
    </source>
</evidence>
<dbReference type="PANTHER" id="PTHR48060:SF21">
    <property type="entry name" value="L DOMAIN-LIKE PROTEIN"/>
    <property type="match status" value="1"/>
</dbReference>
<dbReference type="Proteomes" id="UP001165122">
    <property type="component" value="Unassembled WGS sequence"/>
</dbReference>
<protein>
    <recommendedName>
        <fullName evidence="6">Leucine-rich repeat-containing N-terminal plant-type domain-containing protein</fullName>
    </recommendedName>
</protein>
<keyword evidence="5" id="KW-1185">Reference proteome</keyword>
<sequence length="466" mass="50908">MSELITLSTTPSPISPPTLSPTLSPTLRPTLPPTLPPTLHPTLPPTPSPTTSTPTFSPTLSPQTLERTSLLKLYYSLRPLTWSQKTKWLSPNHCEYYGITCNANSRVVSINLKDNNLNGIITEQSLSVFEYLELLDLSHNPDLSFSDLSLTLTPLANTLQYLSLESNDITSEEFPLTNTFPFLRTLLLNSNKFEFNVEVEIQFIPNIEVLWLGDNMVSGDIELIVGGLNEGLQQLQLNNNNLSGTIPASIFTFPGLLYINLSRNRLEGGVDLGEGGSGVTHFWGDGCGLSGEVEGRVEGFQDLKVFSVEGNALGPNFPWSDFTALPNLVLLNLGDNRLTSPTPDFLPPFGLCPPGTYSKDKGRGRCQSCKAWRPSSPSSPFSGICAGFIGQIDCSSSRYNCSNAPNWNEGFGTSNIIFGGGNGIIVSWILCGIGVLALITVKFFNSKRWRLSNSEDSESEEGRRFL</sequence>
<dbReference type="PANTHER" id="PTHR48060">
    <property type="entry name" value="DNA DAMAGE-REPAIR/TOLERATION PROTEIN DRT100"/>
    <property type="match status" value="1"/>
</dbReference>
<keyword evidence="3" id="KW-0472">Membrane</keyword>
<evidence type="ECO:0000256" key="1">
    <source>
        <dbReference type="ARBA" id="ARBA00022729"/>
    </source>
</evidence>
<proteinExistence type="predicted"/>
<reference evidence="5" key="1">
    <citation type="journal article" date="2023" name="Commun. Biol.">
        <title>Genome analysis of Parmales, the sister group of diatoms, reveals the evolutionary specialization of diatoms from phago-mixotrophs to photoautotrophs.</title>
        <authorList>
            <person name="Ban H."/>
            <person name="Sato S."/>
            <person name="Yoshikawa S."/>
            <person name="Yamada K."/>
            <person name="Nakamura Y."/>
            <person name="Ichinomiya M."/>
            <person name="Sato N."/>
            <person name="Blanc-Mathieu R."/>
            <person name="Endo H."/>
            <person name="Kuwata A."/>
            <person name="Ogata H."/>
        </authorList>
    </citation>
    <scope>NUCLEOTIDE SEQUENCE [LARGE SCALE GENOMIC DNA]</scope>
    <source>
        <strain evidence="5">NIES 3700</strain>
    </source>
</reference>
<evidence type="ECO:0000256" key="3">
    <source>
        <dbReference type="SAM" id="Phobius"/>
    </source>
</evidence>
<dbReference type="SUPFAM" id="SSF52058">
    <property type="entry name" value="L domain-like"/>
    <property type="match status" value="1"/>
</dbReference>
<dbReference type="Gene3D" id="3.80.10.10">
    <property type="entry name" value="Ribonuclease Inhibitor"/>
    <property type="match status" value="1"/>
</dbReference>
<evidence type="ECO:0000313" key="4">
    <source>
        <dbReference type="EMBL" id="GMH74808.1"/>
    </source>
</evidence>
<feature type="compositionally biased region" description="Low complexity" evidence="2">
    <location>
        <begin position="49"/>
        <end position="61"/>
    </location>
</feature>
<dbReference type="AlphaFoldDB" id="A0A9W7EDJ6"/>